<organism evidence="1 2">
    <name type="scientific">Candidatus Methanofishera endochildressiae</name>
    <dbReference type="NCBI Taxonomy" id="2738884"/>
    <lineage>
        <taxon>Bacteria</taxon>
        <taxon>Pseudomonadati</taxon>
        <taxon>Pseudomonadota</taxon>
        <taxon>Gammaproteobacteria</taxon>
        <taxon>Candidatus Methanofishera</taxon>
    </lineage>
</organism>
<dbReference type="EMBL" id="JACCHS010000036">
    <property type="protein sequence ID" value="NYT46755.1"/>
    <property type="molecule type" value="Genomic_DNA"/>
</dbReference>
<protein>
    <submittedName>
        <fullName evidence="1">Uncharacterized protein</fullName>
    </submittedName>
</protein>
<dbReference type="Proteomes" id="UP000537890">
    <property type="component" value="Unassembled WGS sequence"/>
</dbReference>
<evidence type="ECO:0000313" key="2">
    <source>
        <dbReference type="Proteomes" id="UP000537890"/>
    </source>
</evidence>
<gene>
    <name evidence="1" type="ORF">H0A75_03005</name>
</gene>
<dbReference type="AlphaFoldDB" id="A0A7Z0MN49"/>
<name>A0A7Z0MN49_9GAMM</name>
<sequence>MFRESGAMQVMIGAVGRLLVFPAEAFPGFLAFIRFGRLGVFRRDIRPTI</sequence>
<comment type="caution">
    <text evidence="1">The sequence shown here is derived from an EMBL/GenBank/DDBJ whole genome shotgun (WGS) entry which is preliminary data.</text>
</comment>
<proteinExistence type="predicted"/>
<accession>A0A7Z0MN49</accession>
<evidence type="ECO:0000313" key="1">
    <source>
        <dbReference type="EMBL" id="NYT46755.1"/>
    </source>
</evidence>
<reference evidence="1 2" key="1">
    <citation type="submission" date="2020-05" db="EMBL/GenBank/DDBJ databases">
        <title>Horizontal transmission and recombination maintain forever young bacterial symbiont genomes.</title>
        <authorList>
            <person name="Russell S.L."/>
            <person name="Pepper-Tunick E."/>
            <person name="Svedberg J."/>
            <person name="Byrne A."/>
            <person name="Ruelas Castillo J."/>
            <person name="Vollmers C."/>
            <person name="Beinart R.A."/>
            <person name="Corbett-Detig R."/>
        </authorList>
    </citation>
    <scope>NUCLEOTIDE SEQUENCE [LARGE SCALE GENOMIC DNA]</scope>
    <source>
        <strain evidence="1">4727-3</strain>
    </source>
</reference>